<gene>
    <name evidence="2" type="ORF">CUNI_LOCUS10597</name>
</gene>
<feature type="non-terminal residue" evidence="2">
    <location>
        <position position="1"/>
    </location>
</feature>
<evidence type="ECO:0000313" key="2">
    <source>
        <dbReference type="EMBL" id="CAG5125039.1"/>
    </source>
</evidence>
<dbReference type="Proteomes" id="UP000678393">
    <property type="component" value="Unassembled WGS sequence"/>
</dbReference>
<reference evidence="2" key="1">
    <citation type="submission" date="2021-04" db="EMBL/GenBank/DDBJ databases">
        <authorList>
            <consortium name="Molecular Ecology Group"/>
        </authorList>
    </citation>
    <scope>NUCLEOTIDE SEQUENCE</scope>
</reference>
<feature type="compositionally biased region" description="Basic residues" evidence="1">
    <location>
        <begin position="40"/>
        <end position="50"/>
    </location>
</feature>
<name>A0A8S3Z7E5_9EUPU</name>
<sequence length="82" mass="8846">MAAVKTDPDDEIKQENGHPAQVGVEEDTAEQIDLGDEVKKKKKKHKKKKNSANTTSNGIDGDEVNGVELSGEKNDASTEIIV</sequence>
<feature type="compositionally biased region" description="Acidic residues" evidence="1">
    <location>
        <begin position="24"/>
        <end position="35"/>
    </location>
</feature>
<proteinExistence type="predicted"/>
<dbReference type="AlphaFoldDB" id="A0A8S3Z7E5"/>
<protein>
    <submittedName>
        <fullName evidence="2">Uncharacterized protein</fullName>
    </submittedName>
</protein>
<organism evidence="2 3">
    <name type="scientific">Candidula unifasciata</name>
    <dbReference type="NCBI Taxonomy" id="100452"/>
    <lineage>
        <taxon>Eukaryota</taxon>
        <taxon>Metazoa</taxon>
        <taxon>Spiralia</taxon>
        <taxon>Lophotrochozoa</taxon>
        <taxon>Mollusca</taxon>
        <taxon>Gastropoda</taxon>
        <taxon>Heterobranchia</taxon>
        <taxon>Euthyneura</taxon>
        <taxon>Panpulmonata</taxon>
        <taxon>Eupulmonata</taxon>
        <taxon>Stylommatophora</taxon>
        <taxon>Helicina</taxon>
        <taxon>Helicoidea</taxon>
        <taxon>Geomitridae</taxon>
        <taxon>Candidula</taxon>
    </lineage>
</organism>
<keyword evidence="3" id="KW-1185">Reference proteome</keyword>
<feature type="region of interest" description="Disordered" evidence="1">
    <location>
        <begin position="1"/>
        <end position="82"/>
    </location>
</feature>
<comment type="caution">
    <text evidence="2">The sequence shown here is derived from an EMBL/GenBank/DDBJ whole genome shotgun (WGS) entry which is preliminary data.</text>
</comment>
<evidence type="ECO:0000313" key="3">
    <source>
        <dbReference type="Proteomes" id="UP000678393"/>
    </source>
</evidence>
<dbReference type="EMBL" id="CAJHNH020001936">
    <property type="protein sequence ID" value="CAG5125039.1"/>
    <property type="molecule type" value="Genomic_DNA"/>
</dbReference>
<accession>A0A8S3Z7E5</accession>
<evidence type="ECO:0000256" key="1">
    <source>
        <dbReference type="SAM" id="MobiDB-lite"/>
    </source>
</evidence>